<feature type="region of interest" description="Disordered" evidence="9">
    <location>
        <begin position="512"/>
        <end position="576"/>
    </location>
</feature>
<evidence type="ECO:0000259" key="10">
    <source>
        <dbReference type="PROSITE" id="PS00028"/>
    </source>
</evidence>
<evidence type="ECO:0000256" key="9">
    <source>
        <dbReference type="SAM" id="MobiDB-lite"/>
    </source>
</evidence>
<dbReference type="InterPro" id="IPR013087">
    <property type="entry name" value="Znf_C2H2_type"/>
</dbReference>
<dbReference type="GO" id="GO:0005737">
    <property type="term" value="C:cytoplasm"/>
    <property type="evidence" value="ECO:0007669"/>
    <property type="project" value="UniProtKB-SubCell"/>
</dbReference>
<feature type="compositionally biased region" description="Basic and acidic residues" evidence="9">
    <location>
        <begin position="409"/>
        <end position="429"/>
    </location>
</feature>
<dbReference type="PANTHER" id="PTHR13182">
    <property type="entry name" value="ZINC FINGER PROTEIN 622"/>
    <property type="match status" value="1"/>
</dbReference>
<evidence type="ECO:0000256" key="3">
    <source>
        <dbReference type="ARBA" id="ARBA00022517"/>
    </source>
</evidence>
<keyword evidence="7" id="KW-0862">Zinc</keyword>
<proteinExistence type="inferred from homology"/>
<dbReference type="Proteomes" id="UP000094444">
    <property type="component" value="Unassembled WGS sequence"/>
</dbReference>
<feature type="domain" description="C2H2-type" evidence="10">
    <location>
        <begin position="89"/>
        <end position="111"/>
    </location>
</feature>
<evidence type="ECO:0000313" key="12">
    <source>
        <dbReference type="Proteomes" id="UP000094444"/>
    </source>
</evidence>
<dbReference type="GO" id="GO:0030687">
    <property type="term" value="C:preribosome, large subunit precursor"/>
    <property type="evidence" value="ECO:0007669"/>
    <property type="project" value="TreeGrafter"/>
</dbReference>
<keyword evidence="4" id="KW-0479">Metal-binding</keyword>
<dbReference type="Pfam" id="PF12171">
    <property type="entry name" value="zf-C2H2_jaz"/>
    <property type="match status" value="1"/>
</dbReference>
<dbReference type="PANTHER" id="PTHR13182:SF8">
    <property type="entry name" value="CYTOPLASMIC 60S SUBUNIT BIOGENESIS FACTOR ZNF622"/>
    <property type="match status" value="1"/>
</dbReference>
<keyword evidence="5" id="KW-0677">Repeat</keyword>
<dbReference type="InterPro" id="IPR003604">
    <property type="entry name" value="Matrin/U1-like-C_Znf_C2H2"/>
</dbReference>
<dbReference type="FunCoup" id="A0A2P5HLX2">
    <property type="interactions" value="892"/>
</dbReference>
<comment type="subcellular location">
    <subcellularLocation>
        <location evidence="1">Cytoplasm</location>
    </subcellularLocation>
</comment>
<keyword evidence="12" id="KW-1185">Reference proteome</keyword>
<dbReference type="GO" id="GO:0003676">
    <property type="term" value="F:nucleic acid binding"/>
    <property type="evidence" value="ECO:0007669"/>
    <property type="project" value="InterPro"/>
</dbReference>
<dbReference type="SMART" id="SM00355">
    <property type="entry name" value="ZnF_C2H2"/>
    <property type="match status" value="4"/>
</dbReference>
<feature type="compositionally biased region" description="Acidic residues" evidence="9">
    <location>
        <begin position="366"/>
        <end position="379"/>
    </location>
</feature>
<evidence type="ECO:0000256" key="5">
    <source>
        <dbReference type="ARBA" id="ARBA00022737"/>
    </source>
</evidence>
<dbReference type="EMBL" id="MAVT02001330">
    <property type="protein sequence ID" value="POS71244.1"/>
    <property type="molecule type" value="Genomic_DNA"/>
</dbReference>
<feature type="region of interest" description="Disordered" evidence="9">
    <location>
        <begin position="332"/>
        <end position="389"/>
    </location>
</feature>
<feature type="region of interest" description="Disordered" evidence="9">
    <location>
        <begin position="170"/>
        <end position="222"/>
    </location>
</feature>
<dbReference type="STRING" id="158607.A0A2P5HLX2"/>
<dbReference type="PROSITE" id="PS00028">
    <property type="entry name" value="ZINC_FINGER_C2H2_1"/>
    <property type="match status" value="2"/>
</dbReference>
<evidence type="ECO:0000256" key="1">
    <source>
        <dbReference type="ARBA" id="ARBA00004496"/>
    </source>
</evidence>
<evidence type="ECO:0000256" key="2">
    <source>
        <dbReference type="ARBA" id="ARBA00022490"/>
    </source>
</evidence>
<dbReference type="SUPFAM" id="SSF57667">
    <property type="entry name" value="beta-beta-alpha zinc fingers"/>
    <property type="match status" value="2"/>
</dbReference>
<dbReference type="GO" id="GO:0008270">
    <property type="term" value="F:zinc ion binding"/>
    <property type="evidence" value="ECO:0007669"/>
    <property type="project" value="UniProtKB-KW"/>
</dbReference>
<dbReference type="AlphaFoldDB" id="A0A2P5HLX2"/>
<name>A0A2P5HLX2_DIAHE</name>
<comment type="similarity">
    <text evidence="8">Belongs to the REI1 family.</text>
</comment>
<keyword evidence="6" id="KW-0863">Zinc-finger</keyword>
<dbReference type="InterPro" id="IPR040025">
    <property type="entry name" value="Znf622/Rei1/Reh1"/>
</dbReference>
<dbReference type="SMART" id="SM00451">
    <property type="entry name" value="ZnF_U1"/>
    <property type="match status" value="2"/>
</dbReference>
<feature type="domain" description="C2H2-type" evidence="10">
    <location>
        <begin position="24"/>
        <end position="46"/>
    </location>
</feature>
<feature type="compositionally biased region" description="Low complexity" evidence="9">
    <location>
        <begin position="205"/>
        <end position="220"/>
    </location>
</feature>
<feature type="compositionally biased region" description="Basic residues" evidence="9">
    <location>
        <begin position="566"/>
        <end position="576"/>
    </location>
</feature>
<dbReference type="Pfam" id="PF12756">
    <property type="entry name" value="zf-C2H2_2"/>
    <property type="match status" value="1"/>
</dbReference>
<dbReference type="InterPro" id="IPR041661">
    <property type="entry name" value="ZN622/Rei1/Reh1_Znf-C2H2"/>
</dbReference>
<protein>
    <submittedName>
        <fullName evidence="11">Pre-60S factor REI1</fullName>
    </submittedName>
</protein>
<evidence type="ECO:0000256" key="8">
    <source>
        <dbReference type="ARBA" id="ARBA00034126"/>
    </source>
</evidence>
<evidence type="ECO:0000256" key="4">
    <source>
        <dbReference type="ARBA" id="ARBA00022723"/>
    </source>
</evidence>
<sequence>MATVIGSRAAPPAQDISASHPYTCNTCQVAFRNSDLQKGHMRNDWHRYNLKRRVATLPPISSEVFTEKVLQARASTTAEAERAGFQTECTLCHKTYFSENSYQNHIGSQKHKAKAAAQLRKGRNGLAADDASSMISSSFSLGDPVASNASDVASEVDSDAEVEFSHIVEGMKKTGISEQKRPSPVKRPSNPQVSARAHHPEDTSVSEASSEQQSANAAPSKAADGAQPILSLNHCLFCNLESPDVPLNVNHMEKTHGMFIPERQYLVDLEGLLRSLQERIQEYHECLVCGKAKANAYAAQTHMRDTGHCKIPYTTEDEQLEIGEFYDFRSTYSDDEMDEDGSDDEGSPQAGGAKLGGKRAAVTTNEDGEEIGDAEDAGWETDSSASSLDSADLTAVPAENHYHQYERLGKHAHHSRSDSRPHRQRDGWHSHSHKPTRAVFYDEYELHLPSGRSVGHRSLNMYYRQNLRERPFLEGHQQHQLVLGNNDPDAMDVDGEEGNDNQQIVLSGRVRDQRRQLAGRSAEGGGGMLGVSDKKKKEVGKETQRSRKVQHAHQKRNEWSVNKQANHQKHYHYSIL</sequence>
<dbReference type="InterPro" id="IPR036236">
    <property type="entry name" value="Znf_C2H2_sf"/>
</dbReference>
<organism evidence="11 12">
    <name type="scientific">Diaporthe helianthi</name>
    <dbReference type="NCBI Taxonomy" id="158607"/>
    <lineage>
        <taxon>Eukaryota</taxon>
        <taxon>Fungi</taxon>
        <taxon>Dikarya</taxon>
        <taxon>Ascomycota</taxon>
        <taxon>Pezizomycotina</taxon>
        <taxon>Sordariomycetes</taxon>
        <taxon>Sordariomycetidae</taxon>
        <taxon>Diaporthales</taxon>
        <taxon>Diaporthaceae</taxon>
        <taxon>Diaporthe</taxon>
    </lineage>
</organism>
<feature type="region of interest" description="Disordered" evidence="9">
    <location>
        <begin position="409"/>
        <end position="434"/>
    </location>
</feature>
<feature type="compositionally biased region" description="Low complexity" evidence="9">
    <location>
        <begin position="380"/>
        <end position="389"/>
    </location>
</feature>
<comment type="caution">
    <text evidence="11">The sequence shown here is derived from an EMBL/GenBank/DDBJ whole genome shotgun (WGS) entry which is preliminary data.</text>
</comment>
<evidence type="ECO:0000256" key="6">
    <source>
        <dbReference type="ARBA" id="ARBA00022771"/>
    </source>
</evidence>
<feature type="compositionally biased region" description="Acidic residues" evidence="9">
    <location>
        <begin position="333"/>
        <end position="346"/>
    </location>
</feature>
<accession>A0A2P5HLX2</accession>
<keyword evidence="2" id="KW-0963">Cytoplasm</keyword>
<feature type="compositionally biased region" description="Basic and acidic residues" evidence="9">
    <location>
        <begin position="532"/>
        <end position="545"/>
    </location>
</feature>
<keyword evidence="3" id="KW-0690">Ribosome biogenesis</keyword>
<dbReference type="GO" id="GO:0042273">
    <property type="term" value="P:ribosomal large subunit biogenesis"/>
    <property type="evidence" value="ECO:0007669"/>
    <property type="project" value="TreeGrafter"/>
</dbReference>
<evidence type="ECO:0000313" key="11">
    <source>
        <dbReference type="EMBL" id="POS71244.1"/>
    </source>
</evidence>
<gene>
    <name evidence="11" type="ORF">DHEL01_v210359</name>
</gene>
<dbReference type="InParanoid" id="A0A2P5HLX2"/>
<dbReference type="Gene3D" id="3.30.160.60">
    <property type="entry name" value="Classic Zinc Finger"/>
    <property type="match status" value="1"/>
</dbReference>
<evidence type="ECO:0000256" key="7">
    <source>
        <dbReference type="ARBA" id="ARBA00022833"/>
    </source>
</evidence>
<dbReference type="OrthoDB" id="19329at2759"/>
<dbReference type="InterPro" id="IPR022755">
    <property type="entry name" value="Znf_C2H2_jaz"/>
</dbReference>
<reference evidence="11" key="1">
    <citation type="submission" date="2017-09" db="EMBL/GenBank/DDBJ databases">
        <title>Polyketide synthases of a Diaporthe helianthi virulent isolate.</title>
        <authorList>
            <person name="Baroncelli R."/>
        </authorList>
    </citation>
    <scope>NUCLEOTIDE SEQUENCE [LARGE SCALE GENOMIC DNA]</scope>
    <source>
        <strain evidence="11">7/96</strain>
    </source>
</reference>